<feature type="compositionally biased region" description="Basic residues" evidence="1">
    <location>
        <begin position="1"/>
        <end position="11"/>
    </location>
</feature>
<evidence type="ECO:0000313" key="3">
    <source>
        <dbReference type="Proteomes" id="UP000199077"/>
    </source>
</evidence>
<dbReference type="OrthoDB" id="4868979at2"/>
<evidence type="ECO:0000256" key="1">
    <source>
        <dbReference type="SAM" id="MobiDB-lite"/>
    </source>
</evidence>
<proteinExistence type="predicted"/>
<accession>A0A1H0MSJ1</accession>
<keyword evidence="3" id="KW-1185">Reference proteome</keyword>
<dbReference type="RefSeq" id="WP_091781555.1">
    <property type="nucleotide sequence ID" value="NZ_LT629711.1"/>
</dbReference>
<sequence length="73" mass="8132">MRPRQPAKKPHLPNSPFRAAETPDVPDFAVNDRVTHDRHGLGSVVRVTGDRIHVRFGENTVSVAMNSTKIHPL</sequence>
<reference evidence="3" key="1">
    <citation type="submission" date="2016-10" db="EMBL/GenBank/DDBJ databases">
        <authorList>
            <person name="Varghese N."/>
            <person name="Submissions S."/>
        </authorList>
    </citation>
    <scope>NUCLEOTIDE SEQUENCE [LARGE SCALE GENOMIC DNA]</scope>
    <source>
        <strain evidence="3">DSM 22329</strain>
    </source>
</reference>
<dbReference type="Proteomes" id="UP000199077">
    <property type="component" value="Chromosome I"/>
</dbReference>
<organism evidence="2 3">
    <name type="scientific">Pedococcus dokdonensis</name>
    <dbReference type="NCBI Taxonomy" id="443156"/>
    <lineage>
        <taxon>Bacteria</taxon>
        <taxon>Bacillati</taxon>
        <taxon>Actinomycetota</taxon>
        <taxon>Actinomycetes</taxon>
        <taxon>Micrococcales</taxon>
        <taxon>Intrasporangiaceae</taxon>
        <taxon>Pedococcus</taxon>
    </lineage>
</organism>
<feature type="region of interest" description="Disordered" evidence="1">
    <location>
        <begin position="1"/>
        <end position="25"/>
    </location>
</feature>
<protein>
    <submittedName>
        <fullName evidence="2">Uncharacterized protein</fullName>
    </submittedName>
</protein>
<dbReference type="EMBL" id="LT629711">
    <property type="protein sequence ID" value="SDO83324.1"/>
    <property type="molecule type" value="Genomic_DNA"/>
</dbReference>
<gene>
    <name evidence="2" type="ORF">SAMN04489867_0705</name>
</gene>
<dbReference type="AlphaFoldDB" id="A0A1H0MSJ1"/>
<name>A0A1H0MSJ1_9MICO</name>
<evidence type="ECO:0000313" key="2">
    <source>
        <dbReference type="EMBL" id="SDO83324.1"/>
    </source>
</evidence>